<sequence length="171" mass="19199">MSVLEPGECSVISIINGAKKEFLAEGIQTLEQWQLCIVFPWNGLEHTLLSDLELISDVESDSEYQPSEPVSDSDISLVHSDSEGQHAHDFVHWYYSKEAFQITYSGVINPIPDASRWPATDGAPLNPPLRRTLVGRPKKNRRREPDEGPAAGRTFSNKCKRCRIIGHNKKT</sequence>
<accession>A0AAD9TW99</accession>
<proteinExistence type="predicted"/>
<evidence type="ECO:0000256" key="1">
    <source>
        <dbReference type="SAM" id="MobiDB-lite"/>
    </source>
</evidence>
<gene>
    <name evidence="2" type="ORF">Ddye_024945</name>
</gene>
<evidence type="ECO:0000313" key="2">
    <source>
        <dbReference type="EMBL" id="KAK2643182.1"/>
    </source>
</evidence>
<dbReference type="Proteomes" id="UP001280121">
    <property type="component" value="Unassembled WGS sequence"/>
</dbReference>
<feature type="region of interest" description="Disordered" evidence="1">
    <location>
        <begin position="118"/>
        <end position="155"/>
    </location>
</feature>
<comment type="caution">
    <text evidence="2">The sequence shown here is derived from an EMBL/GenBank/DDBJ whole genome shotgun (WGS) entry which is preliminary data.</text>
</comment>
<organism evidence="2 3">
    <name type="scientific">Dipteronia dyeriana</name>
    <dbReference type="NCBI Taxonomy" id="168575"/>
    <lineage>
        <taxon>Eukaryota</taxon>
        <taxon>Viridiplantae</taxon>
        <taxon>Streptophyta</taxon>
        <taxon>Embryophyta</taxon>
        <taxon>Tracheophyta</taxon>
        <taxon>Spermatophyta</taxon>
        <taxon>Magnoliopsida</taxon>
        <taxon>eudicotyledons</taxon>
        <taxon>Gunneridae</taxon>
        <taxon>Pentapetalae</taxon>
        <taxon>rosids</taxon>
        <taxon>malvids</taxon>
        <taxon>Sapindales</taxon>
        <taxon>Sapindaceae</taxon>
        <taxon>Hippocastanoideae</taxon>
        <taxon>Acereae</taxon>
        <taxon>Dipteronia</taxon>
    </lineage>
</organism>
<name>A0AAD9TW99_9ROSI</name>
<reference evidence="2" key="1">
    <citation type="journal article" date="2023" name="Plant J.">
        <title>Genome sequences and population genomics provide insights into the demographic history, inbreeding, and mutation load of two 'living fossil' tree species of Dipteronia.</title>
        <authorList>
            <person name="Feng Y."/>
            <person name="Comes H.P."/>
            <person name="Chen J."/>
            <person name="Zhu S."/>
            <person name="Lu R."/>
            <person name="Zhang X."/>
            <person name="Li P."/>
            <person name="Qiu J."/>
            <person name="Olsen K.M."/>
            <person name="Qiu Y."/>
        </authorList>
    </citation>
    <scope>NUCLEOTIDE SEQUENCE</scope>
    <source>
        <strain evidence="2">KIB01</strain>
    </source>
</reference>
<evidence type="ECO:0000313" key="3">
    <source>
        <dbReference type="Proteomes" id="UP001280121"/>
    </source>
</evidence>
<keyword evidence="3" id="KW-1185">Reference proteome</keyword>
<dbReference type="AlphaFoldDB" id="A0AAD9TW99"/>
<dbReference type="EMBL" id="JANJYI010000007">
    <property type="protein sequence ID" value="KAK2643182.1"/>
    <property type="molecule type" value="Genomic_DNA"/>
</dbReference>
<protein>
    <submittedName>
        <fullName evidence="2">Uncharacterized protein</fullName>
    </submittedName>
</protein>